<feature type="transmembrane region" description="Helical" evidence="8">
    <location>
        <begin position="90"/>
        <end position="111"/>
    </location>
</feature>
<evidence type="ECO:0000259" key="9">
    <source>
        <dbReference type="PROSITE" id="PS50109"/>
    </source>
</evidence>
<feature type="transmembrane region" description="Helical" evidence="8">
    <location>
        <begin position="123"/>
        <end position="143"/>
    </location>
</feature>
<evidence type="ECO:0000256" key="8">
    <source>
        <dbReference type="SAM" id="Phobius"/>
    </source>
</evidence>
<dbReference type="GeneID" id="68853739"/>
<dbReference type="GO" id="GO:0000155">
    <property type="term" value="F:phosphorelay sensor kinase activity"/>
    <property type="evidence" value="ECO:0007669"/>
    <property type="project" value="InterPro"/>
</dbReference>
<protein>
    <recommendedName>
        <fullName evidence="2">histidine kinase</fullName>
        <ecNumber evidence="2">2.7.13.3</ecNumber>
    </recommendedName>
</protein>
<dbReference type="InterPro" id="IPR005467">
    <property type="entry name" value="His_kinase_dom"/>
</dbReference>
<dbReference type="SUPFAM" id="SSF55874">
    <property type="entry name" value="ATPase domain of HSP90 chaperone/DNA topoisomerase II/histidine kinase"/>
    <property type="match status" value="1"/>
</dbReference>
<evidence type="ECO:0000256" key="6">
    <source>
        <dbReference type="ARBA" id="ARBA00022777"/>
    </source>
</evidence>
<evidence type="ECO:0000313" key="11">
    <source>
        <dbReference type="Proteomes" id="UP000663525"/>
    </source>
</evidence>
<dbReference type="CDD" id="cd00075">
    <property type="entry name" value="HATPase"/>
    <property type="match status" value="1"/>
</dbReference>
<dbReference type="GO" id="GO:0005886">
    <property type="term" value="C:plasma membrane"/>
    <property type="evidence" value="ECO:0007669"/>
    <property type="project" value="UniProtKB-SubCell"/>
</dbReference>
<dbReference type="SMART" id="SM00388">
    <property type="entry name" value="HisKA"/>
    <property type="match status" value="1"/>
</dbReference>
<organism evidence="10 11">
    <name type="scientific">Halapricum desulfuricans</name>
    <dbReference type="NCBI Taxonomy" id="2841257"/>
    <lineage>
        <taxon>Archaea</taxon>
        <taxon>Methanobacteriati</taxon>
        <taxon>Methanobacteriota</taxon>
        <taxon>Stenosarchaea group</taxon>
        <taxon>Halobacteria</taxon>
        <taxon>Halobacteriales</taxon>
        <taxon>Haloarculaceae</taxon>
        <taxon>Halapricum</taxon>
    </lineage>
</organism>
<reference evidence="10" key="1">
    <citation type="submission" date="2020-11" db="EMBL/GenBank/DDBJ databases">
        <title>Carbohydrate-dependent, anaerobic sulfur respiration: A novel catabolism in halophilic archaea.</title>
        <authorList>
            <person name="Sorokin D.Y."/>
            <person name="Messina E."/>
            <person name="Smedile F."/>
            <person name="La Cono V."/>
            <person name="Hallsworth J.E."/>
            <person name="Yakimov M.M."/>
        </authorList>
    </citation>
    <scope>NUCLEOTIDE SEQUENCE</scope>
    <source>
        <strain evidence="10">HSR12-1</strain>
    </source>
</reference>
<dbReference type="GO" id="GO:0005524">
    <property type="term" value="F:ATP binding"/>
    <property type="evidence" value="ECO:0007669"/>
    <property type="project" value="UniProtKB-KW"/>
</dbReference>
<dbReference type="PRINTS" id="PR00344">
    <property type="entry name" value="BCTRLSENSOR"/>
</dbReference>
<dbReference type="PANTHER" id="PTHR44936">
    <property type="entry name" value="SENSOR PROTEIN CREC"/>
    <property type="match status" value="1"/>
</dbReference>
<dbReference type="SMART" id="SM00387">
    <property type="entry name" value="HATPase_c"/>
    <property type="match status" value="1"/>
</dbReference>
<dbReference type="InterPro" id="IPR004358">
    <property type="entry name" value="Sig_transdc_His_kin-like_C"/>
</dbReference>
<dbReference type="PANTHER" id="PTHR44936:SF10">
    <property type="entry name" value="SENSOR PROTEIN RSTB"/>
    <property type="match status" value="1"/>
</dbReference>
<feature type="domain" description="Histidine kinase" evidence="9">
    <location>
        <begin position="174"/>
        <end position="380"/>
    </location>
</feature>
<keyword evidence="7" id="KW-0067">ATP-binding</keyword>
<dbReference type="InterPro" id="IPR003661">
    <property type="entry name" value="HisK_dim/P_dom"/>
</dbReference>
<evidence type="ECO:0000313" key="10">
    <source>
        <dbReference type="EMBL" id="QSG04439.1"/>
    </source>
</evidence>
<keyword evidence="8" id="KW-0812">Transmembrane</keyword>
<proteinExistence type="predicted"/>
<keyword evidence="8" id="KW-0472">Membrane</keyword>
<feature type="transmembrane region" description="Helical" evidence="8">
    <location>
        <begin position="55"/>
        <end position="78"/>
    </location>
</feature>
<dbReference type="PROSITE" id="PS50109">
    <property type="entry name" value="HIS_KIN"/>
    <property type="match status" value="1"/>
</dbReference>
<keyword evidence="3" id="KW-0597">Phosphoprotein</keyword>
<keyword evidence="8" id="KW-1133">Transmembrane helix</keyword>
<dbReference type="Pfam" id="PF02518">
    <property type="entry name" value="HATPase_c"/>
    <property type="match status" value="1"/>
</dbReference>
<sequence>MQGKLTLDAIVARAVAGRSDRTVRVLVGGAVTGVGVGLSVGMVDRILEGFPSSVGLLFGGVFPLALAAVVATAGLLIWRCQLTAEQSGHVGVWWAVGTAVSVLTGFALVLFEASSGVVAVDSTVIVVGNGASGGLGGLIVGWYDARRLAVTGERERERERLADEREKLALVNRIVRHDIGNDLQVIAGTADVLERHVDADGQDALERLQRTTSEAMDLTERLRTFVSAMEDDDADLRPVAVRQVIRTQVENFRERNPGVTVSLESVPDIAVRADELLASVLHNLLSNAVAHNDSDAPHVVVTVETDAETVSIRVADDGPGIAEAERETLFERGELGADSDGSGIGLYIVDMLVDRYGGSITVEDSDLGGAAFGLELPRADSPAAGAAVNTHESEARTISQ</sequence>
<evidence type="ECO:0000256" key="5">
    <source>
        <dbReference type="ARBA" id="ARBA00022741"/>
    </source>
</evidence>
<dbReference type="InterPro" id="IPR003594">
    <property type="entry name" value="HATPase_dom"/>
</dbReference>
<accession>A0A897MZX8</accession>
<evidence type="ECO:0000256" key="3">
    <source>
        <dbReference type="ARBA" id="ARBA00022553"/>
    </source>
</evidence>
<dbReference type="InterPro" id="IPR050980">
    <property type="entry name" value="2C_sensor_his_kinase"/>
</dbReference>
<evidence type="ECO:0000256" key="4">
    <source>
        <dbReference type="ARBA" id="ARBA00022679"/>
    </source>
</evidence>
<evidence type="ECO:0000256" key="1">
    <source>
        <dbReference type="ARBA" id="ARBA00000085"/>
    </source>
</evidence>
<gene>
    <name evidence="10" type="ORF">HSR121_0078</name>
</gene>
<dbReference type="EMBL" id="CP064787">
    <property type="protein sequence ID" value="QSG04439.1"/>
    <property type="molecule type" value="Genomic_DNA"/>
</dbReference>
<dbReference type="RefSeq" id="WP_229113911.1">
    <property type="nucleotide sequence ID" value="NZ_CP064787.1"/>
</dbReference>
<dbReference type="InterPro" id="IPR036890">
    <property type="entry name" value="HATPase_C_sf"/>
</dbReference>
<keyword evidence="4" id="KW-0808">Transferase</keyword>
<keyword evidence="6 10" id="KW-0418">Kinase</keyword>
<dbReference type="EC" id="2.7.13.3" evidence="2"/>
<comment type="catalytic activity">
    <reaction evidence="1">
        <text>ATP + protein L-histidine = ADP + protein N-phospho-L-histidine.</text>
        <dbReference type="EC" id="2.7.13.3"/>
    </reaction>
</comment>
<feature type="transmembrane region" description="Helical" evidence="8">
    <location>
        <begin position="23"/>
        <end position="43"/>
    </location>
</feature>
<evidence type="ECO:0000256" key="2">
    <source>
        <dbReference type="ARBA" id="ARBA00012438"/>
    </source>
</evidence>
<dbReference type="Proteomes" id="UP000663525">
    <property type="component" value="Chromosome"/>
</dbReference>
<dbReference type="Gene3D" id="3.30.565.10">
    <property type="entry name" value="Histidine kinase-like ATPase, C-terminal domain"/>
    <property type="match status" value="1"/>
</dbReference>
<keyword evidence="5" id="KW-0547">Nucleotide-binding</keyword>
<evidence type="ECO:0000256" key="7">
    <source>
        <dbReference type="ARBA" id="ARBA00022840"/>
    </source>
</evidence>
<dbReference type="AlphaFoldDB" id="A0A897MZX8"/>
<name>A0A897MZX8_9EURY</name>